<organism evidence="1">
    <name type="scientific">marine sediment metagenome</name>
    <dbReference type="NCBI Taxonomy" id="412755"/>
    <lineage>
        <taxon>unclassified sequences</taxon>
        <taxon>metagenomes</taxon>
        <taxon>ecological metagenomes</taxon>
    </lineage>
</organism>
<evidence type="ECO:0000313" key="1">
    <source>
        <dbReference type="EMBL" id="KKN11377.1"/>
    </source>
</evidence>
<reference evidence="1" key="1">
    <citation type="journal article" date="2015" name="Nature">
        <title>Complex archaea that bridge the gap between prokaryotes and eukaryotes.</title>
        <authorList>
            <person name="Spang A."/>
            <person name="Saw J.H."/>
            <person name="Jorgensen S.L."/>
            <person name="Zaremba-Niedzwiedzka K."/>
            <person name="Martijn J."/>
            <person name="Lind A.E."/>
            <person name="van Eijk R."/>
            <person name="Schleper C."/>
            <person name="Guy L."/>
            <person name="Ettema T.J."/>
        </authorList>
    </citation>
    <scope>NUCLEOTIDE SEQUENCE</scope>
</reference>
<dbReference type="EMBL" id="LAZR01004142">
    <property type="protein sequence ID" value="KKN11377.1"/>
    <property type="molecule type" value="Genomic_DNA"/>
</dbReference>
<name>A0A0F9NHH5_9ZZZZ</name>
<proteinExistence type="predicted"/>
<sequence>MFMTVLLIGCSLTNSTSIVENAKITRELAEVVAEFSTATSECLTTIKEAFNAVGNAIIKTHNKQILLEKRIEQLEAK</sequence>
<protein>
    <submittedName>
        <fullName evidence="1">Uncharacterized protein</fullName>
    </submittedName>
</protein>
<accession>A0A0F9NHH5</accession>
<gene>
    <name evidence="1" type="ORF">LCGC14_1027170</name>
</gene>
<comment type="caution">
    <text evidence="1">The sequence shown here is derived from an EMBL/GenBank/DDBJ whole genome shotgun (WGS) entry which is preliminary data.</text>
</comment>
<dbReference type="AlphaFoldDB" id="A0A0F9NHH5"/>